<proteinExistence type="predicted"/>
<protein>
    <submittedName>
        <fullName evidence="2">Uncharacterized protein</fullName>
    </submittedName>
</protein>
<evidence type="ECO:0000313" key="2">
    <source>
        <dbReference type="EMBL" id="GAH78468.1"/>
    </source>
</evidence>
<name>X1K8T7_9ZZZZ</name>
<evidence type="ECO:0000256" key="1">
    <source>
        <dbReference type="SAM" id="Coils"/>
    </source>
</evidence>
<keyword evidence="1" id="KW-0175">Coiled coil</keyword>
<dbReference type="EMBL" id="BARU01044509">
    <property type="protein sequence ID" value="GAH78468.1"/>
    <property type="molecule type" value="Genomic_DNA"/>
</dbReference>
<comment type="caution">
    <text evidence="2">The sequence shown here is derived from an EMBL/GenBank/DDBJ whole genome shotgun (WGS) entry which is preliminary data.</text>
</comment>
<organism evidence="2">
    <name type="scientific">marine sediment metagenome</name>
    <dbReference type="NCBI Taxonomy" id="412755"/>
    <lineage>
        <taxon>unclassified sequences</taxon>
        <taxon>metagenomes</taxon>
        <taxon>ecological metagenomes</taxon>
    </lineage>
</organism>
<accession>X1K8T7</accession>
<reference evidence="2" key="1">
    <citation type="journal article" date="2014" name="Front. Microbiol.">
        <title>High frequency of phylogenetically diverse reductive dehalogenase-homologous genes in deep subseafloor sedimentary metagenomes.</title>
        <authorList>
            <person name="Kawai M."/>
            <person name="Futagami T."/>
            <person name="Toyoda A."/>
            <person name="Takaki Y."/>
            <person name="Nishi S."/>
            <person name="Hori S."/>
            <person name="Arai W."/>
            <person name="Tsubouchi T."/>
            <person name="Morono Y."/>
            <person name="Uchiyama I."/>
            <person name="Ito T."/>
            <person name="Fujiyama A."/>
            <person name="Inagaki F."/>
            <person name="Takami H."/>
        </authorList>
    </citation>
    <scope>NUCLEOTIDE SEQUENCE</scope>
    <source>
        <strain evidence="2">Expedition CK06-06</strain>
    </source>
</reference>
<feature type="coiled-coil region" evidence="1">
    <location>
        <begin position="9"/>
        <end position="36"/>
    </location>
</feature>
<dbReference type="AlphaFoldDB" id="X1K8T7"/>
<sequence length="48" mass="5604">EGSPELASIKAWEVRLEEKKQQLIRLSEELGDFLSESLGIVEDIYIRW</sequence>
<feature type="non-terminal residue" evidence="2">
    <location>
        <position position="1"/>
    </location>
</feature>
<gene>
    <name evidence="2" type="ORF">S03H2_67855</name>
</gene>